<keyword evidence="3" id="KW-1185">Reference proteome</keyword>
<dbReference type="Proteomes" id="UP000006038">
    <property type="component" value="Chromosome 9"/>
</dbReference>
<dbReference type="HOGENOM" id="CLU_1167430_0_0_1"/>
<evidence type="ECO:0000256" key="1">
    <source>
        <dbReference type="SAM" id="MobiDB-lite"/>
    </source>
</evidence>
<accession>J3MY27</accession>
<dbReference type="OMA" id="CHCHVIR"/>
<feature type="compositionally biased region" description="Basic residues" evidence="1">
    <location>
        <begin position="194"/>
        <end position="203"/>
    </location>
</feature>
<dbReference type="Gramene" id="OB09G19060.1">
    <property type="protein sequence ID" value="OB09G19060.1"/>
    <property type="gene ID" value="OB09G19060"/>
</dbReference>
<evidence type="ECO:0000313" key="2">
    <source>
        <dbReference type="EnsemblPlants" id="OB09G19060.1"/>
    </source>
</evidence>
<sequence>MDRYIHCHVNAMLALWRCTQCHCHVIRAGSYTALGYHGAISLLTCPAMARPNGSHHRPSTTRSRRRSPSCRPWRSTIPAAAGDGSSRRAAGSRVPRPAAPAAARCLPGSAPRLPCSAAARGPHGGSRARRGLRVLLRPRRRVPQASRQRGPGISPAHGAPVPPSGSTRRRRRRSSRSPSKSSRCSTRTASPSARRWRPRRRRCCSTPPARHGSFSRVSALAAPCRSCRRRRGRRWPRC</sequence>
<dbReference type="AlphaFoldDB" id="J3MY27"/>
<feature type="compositionally biased region" description="Basic residues" evidence="1">
    <location>
        <begin position="126"/>
        <end position="142"/>
    </location>
</feature>
<reference evidence="2" key="2">
    <citation type="submission" date="2013-04" db="UniProtKB">
        <authorList>
            <consortium name="EnsemblPlants"/>
        </authorList>
    </citation>
    <scope>IDENTIFICATION</scope>
</reference>
<reference evidence="2" key="1">
    <citation type="journal article" date="2013" name="Nat. Commun.">
        <title>Whole-genome sequencing of Oryza brachyantha reveals mechanisms underlying Oryza genome evolution.</title>
        <authorList>
            <person name="Chen J."/>
            <person name="Huang Q."/>
            <person name="Gao D."/>
            <person name="Wang J."/>
            <person name="Lang Y."/>
            <person name="Liu T."/>
            <person name="Li B."/>
            <person name="Bai Z."/>
            <person name="Luis Goicoechea J."/>
            <person name="Liang C."/>
            <person name="Chen C."/>
            <person name="Zhang W."/>
            <person name="Sun S."/>
            <person name="Liao Y."/>
            <person name="Zhang X."/>
            <person name="Yang L."/>
            <person name="Song C."/>
            <person name="Wang M."/>
            <person name="Shi J."/>
            <person name="Liu G."/>
            <person name="Liu J."/>
            <person name="Zhou H."/>
            <person name="Zhou W."/>
            <person name="Yu Q."/>
            <person name="An N."/>
            <person name="Chen Y."/>
            <person name="Cai Q."/>
            <person name="Wang B."/>
            <person name="Liu B."/>
            <person name="Min J."/>
            <person name="Huang Y."/>
            <person name="Wu H."/>
            <person name="Li Z."/>
            <person name="Zhang Y."/>
            <person name="Yin Y."/>
            <person name="Song W."/>
            <person name="Jiang J."/>
            <person name="Jackson S.A."/>
            <person name="Wing R.A."/>
            <person name="Wang J."/>
            <person name="Chen M."/>
        </authorList>
    </citation>
    <scope>NUCLEOTIDE SEQUENCE [LARGE SCALE GENOMIC DNA]</scope>
    <source>
        <strain evidence="2">cv. IRGC 101232</strain>
    </source>
</reference>
<evidence type="ECO:0000313" key="3">
    <source>
        <dbReference type="Proteomes" id="UP000006038"/>
    </source>
</evidence>
<dbReference type="EnsemblPlants" id="OB09G19060.1">
    <property type="protein sequence ID" value="OB09G19060.1"/>
    <property type="gene ID" value="OB09G19060"/>
</dbReference>
<feature type="compositionally biased region" description="Low complexity" evidence="1">
    <location>
        <begin position="176"/>
        <end position="193"/>
    </location>
</feature>
<feature type="compositionally biased region" description="Low complexity" evidence="1">
    <location>
        <begin position="69"/>
        <end position="110"/>
    </location>
</feature>
<organism evidence="2">
    <name type="scientific">Oryza brachyantha</name>
    <name type="common">malo sina</name>
    <dbReference type="NCBI Taxonomy" id="4533"/>
    <lineage>
        <taxon>Eukaryota</taxon>
        <taxon>Viridiplantae</taxon>
        <taxon>Streptophyta</taxon>
        <taxon>Embryophyta</taxon>
        <taxon>Tracheophyta</taxon>
        <taxon>Spermatophyta</taxon>
        <taxon>Magnoliopsida</taxon>
        <taxon>Liliopsida</taxon>
        <taxon>Poales</taxon>
        <taxon>Poaceae</taxon>
        <taxon>BOP clade</taxon>
        <taxon>Oryzoideae</taxon>
        <taxon>Oryzeae</taxon>
        <taxon>Oryzinae</taxon>
        <taxon>Oryza</taxon>
    </lineage>
</organism>
<protein>
    <submittedName>
        <fullName evidence="2">Uncharacterized protein</fullName>
    </submittedName>
</protein>
<feature type="compositionally biased region" description="Basic residues" evidence="1">
    <location>
        <begin position="53"/>
        <end position="68"/>
    </location>
</feature>
<name>J3MY27_ORYBR</name>
<feature type="region of interest" description="Disordered" evidence="1">
    <location>
        <begin position="48"/>
        <end position="212"/>
    </location>
</feature>
<proteinExistence type="predicted"/>